<dbReference type="PANTHER" id="PTHR24373:SF402">
    <property type="entry name" value="TROPHOBLAST GLYCOPROTEIN-LIKE"/>
    <property type="match status" value="1"/>
</dbReference>
<keyword evidence="2" id="KW-0677">Repeat</keyword>
<dbReference type="VEuPathDB" id="FungiDB:SDRG_14615"/>
<evidence type="ECO:0000313" key="8">
    <source>
        <dbReference type="Proteomes" id="UP000030762"/>
    </source>
</evidence>
<protein>
    <recommendedName>
        <fullName evidence="6">LNR domain-containing protein</fullName>
    </recommendedName>
</protein>
<keyword evidence="1" id="KW-0732">Signal</keyword>
<dbReference type="Gene3D" id="3.30.300.320">
    <property type="match status" value="1"/>
</dbReference>
<keyword evidence="5" id="KW-0472">Membrane</keyword>
<evidence type="ECO:0000313" key="7">
    <source>
        <dbReference type="EMBL" id="EQC27559.1"/>
    </source>
</evidence>
<evidence type="ECO:0000256" key="3">
    <source>
        <dbReference type="ARBA" id="ARBA00023157"/>
    </source>
</evidence>
<evidence type="ECO:0000256" key="2">
    <source>
        <dbReference type="ARBA" id="ARBA00022737"/>
    </source>
</evidence>
<keyword evidence="4" id="KW-0325">Glycoprotein</keyword>
<evidence type="ECO:0000256" key="5">
    <source>
        <dbReference type="SAM" id="Phobius"/>
    </source>
</evidence>
<proteinExistence type="predicted"/>
<dbReference type="InterPro" id="IPR032675">
    <property type="entry name" value="LRR_dom_sf"/>
</dbReference>
<dbReference type="Gene3D" id="3.80.10.10">
    <property type="entry name" value="Ribonuclease Inhibitor"/>
    <property type="match status" value="1"/>
</dbReference>
<dbReference type="AlphaFoldDB" id="T0PQ18"/>
<keyword evidence="5" id="KW-0812">Transmembrane</keyword>
<dbReference type="InParanoid" id="T0PQ18"/>
<dbReference type="GO" id="GO:0031012">
    <property type="term" value="C:extracellular matrix"/>
    <property type="evidence" value="ECO:0007669"/>
    <property type="project" value="TreeGrafter"/>
</dbReference>
<dbReference type="GO" id="GO:0005615">
    <property type="term" value="C:extracellular space"/>
    <property type="evidence" value="ECO:0007669"/>
    <property type="project" value="TreeGrafter"/>
</dbReference>
<feature type="transmembrane region" description="Helical" evidence="5">
    <location>
        <begin position="12"/>
        <end position="31"/>
    </location>
</feature>
<keyword evidence="3" id="KW-1015">Disulfide bond</keyword>
<dbReference type="InterPro" id="IPR050328">
    <property type="entry name" value="Dev_Immune_Receptor"/>
</dbReference>
<dbReference type="Proteomes" id="UP000030762">
    <property type="component" value="Unassembled WGS sequence"/>
</dbReference>
<dbReference type="Pfam" id="PF00066">
    <property type="entry name" value="Notch"/>
    <property type="match status" value="1"/>
</dbReference>
<gene>
    <name evidence="7" type="ORF">SDRG_14615</name>
</gene>
<dbReference type="PANTHER" id="PTHR24373">
    <property type="entry name" value="SLIT RELATED LEUCINE-RICH REPEAT NEURONAL PROTEIN"/>
    <property type="match status" value="1"/>
</dbReference>
<evidence type="ECO:0000256" key="1">
    <source>
        <dbReference type="ARBA" id="ARBA00022729"/>
    </source>
</evidence>
<keyword evidence="8" id="KW-1185">Reference proteome</keyword>
<dbReference type="OrthoDB" id="74216at2759"/>
<name>T0PQ18_SAPDV</name>
<dbReference type="SMART" id="SM00004">
    <property type="entry name" value="NL"/>
    <property type="match status" value="1"/>
</dbReference>
<evidence type="ECO:0000259" key="6">
    <source>
        <dbReference type="SMART" id="SM00004"/>
    </source>
</evidence>
<dbReference type="InterPro" id="IPR000800">
    <property type="entry name" value="Notch_dom"/>
</dbReference>
<organism evidence="7 8">
    <name type="scientific">Saprolegnia diclina (strain VS20)</name>
    <dbReference type="NCBI Taxonomy" id="1156394"/>
    <lineage>
        <taxon>Eukaryota</taxon>
        <taxon>Sar</taxon>
        <taxon>Stramenopiles</taxon>
        <taxon>Oomycota</taxon>
        <taxon>Saprolegniomycetes</taxon>
        <taxon>Saprolegniales</taxon>
        <taxon>Saprolegniaceae</taxon>
        <taxon>Saprolegnia</taxon>
    </lineage>
</organism>
<feature type="domain" description="LNR" evidence="6">
    <location>
        <begin position="597"/>
        <end position="639"/>
    </location>
</feature>
<dbReference type="EMBL" id="JH767206">
    <property type="protein sequence ID" value="EQC27559.1"/>
    <property type="molecule type" value="Genomic_DNA"/>
</dbReference>
<reference evidence="7 8" key="1">
    <citation type="submission" date="2012-04" db="EMBL/GenBank/DDBJ databases">
        <title>The Genome Sequence of Saprolegnia declina VS20.</title>
        <authorList>
            <consortium name="The Broad Institute Genome Sequencing Platform"/>
            <person name="Russ C."/>
            <person name="Nusbaum C."/>
            <person name="Tyler B."/>
            <person name="van West P."/>
            <person name="Dieguez-Uribeondo J."/>
            <person name="de Bruijn I."/>
            <person name="Tripathy S."/>
            <person name="Jiang R."/>
            <person name="Young S.K."/>
            <person name="Zeng Q."/>
            <person name="Gargeya S."/>
            <person name="Fitzgerald M."/>
            <person name="Haas B."/>
            <person name="Abouelleil A."/>
            <person name="Alvarado L."/>
            <person name="Arachchi H.M."/>
            <person name="Berlin A."/>
            <person name="Chapman S.B."/>
            <person name="Goldberg J."/>
            <person name="Griggs A."/>
            <person name="Gujja S."/>
            <person name="Hansen M."/>
            <person name="Howarth C."/>
            <person name="Imamovic A."/>
            <person name="Larimer J."/>
            <person name="McCowen C."/>
            <person name="Montmayeur A."/>
            <person name="Murphy C."/>
            <person name="Neiman D."/>
            <person name="Pearson M."/>
            <person name="Priest M."/>
            <person name="Roberts A."/>
            <person name="Saif S."/>
            <person name="Shea T."/>
            <person name="Sisk P."/>
            <person name="Sykes S."/>
            <person name="Wortman J."/>
            <person name="Nusbaum C."/>
            <person name="Birren B."/>
        </authorList>
    </citation>
    <scope>NUCLEOTIDE SEQUENCE [LARGE SCALE GENOMIC DNA]</scope>
    <source>
        <strain evidence="7 8">VS20</strain>
    </source>
</reference>
<feature type="transmembrane region" description="Helical" evidence="5">
    <location>
        <begin position="318"/>
        <end position="342"/>
    </location>
</feature>
<evidence type="ECO:0000256" key="4">
    <source>
        <dbReference type="ARBA" id="ARBA00023180"/>
    </source>
</evidence>
<dbReference type="GeneID" id="19955342"/>
<feature type="transmembrane region" description="Helical" evidence="5">
    <location>
        <begin position="43"/>
        <end position="61"/>
    </location>
</feature>
<dbReference type="OMA" id="FCDTACN"/>
<feature type="transmembrane region" description="Helical" evidence="5">
    <location>
        <begin position="127"/>
        <end position="147"/>
    </location>
</feature>
<feature type="transmembrane region" description="Helical" evidence="5">
    <location>
        <begin position="159"/>
        <end position="182"/>
    </location>
</feature>
<keyword evidence="5" id="KW-1133">Transmembrane helix</keyword>
<dbReference type="RefSeq" id="XP_008618979.1">
    <property type="nucleotide sequence ID" value="XM_008620757.1"/>
</dbReference>
<dbReference type="SUPFAM" id="SSF52058">
    <property type="entry name" value="L domain-like"/>
    <property type="match status" value="1"/>
</dbReference>
<sequence>MQPSRAWRGLLRLLHGISCLYFGFLSIFHFIANDGEVVSLDGYAMLPSGVMFGVIALLHLYPLCSFQTARVDPIVMRPTSRCSFEHWTAQWPVPDNIQVCLNHFIAIGCETHLAYKMARSLAQTEVAYLYAITLAINCLCTSWLLLLKRAKSKLQLIGLIDCVMSTALTAGFPLVFFAAPIMQYRFFGNHNVRHSFNWLALNVPPSRLLVTSSSSDLVVKTLLAVTNFLVLTRLRHIKKSTPRPLLRTKSWSRRRFSVTVKLVDGPRVSSKLPSMRNVSVSMRLRGVPHLSSISIEVAKVAWEVSKDHFTWEQKHQNVVLAALLLDLLWGGAVLLVATLAVFHRDACPSYCEQVAAPWFTNDCRCVYVRLHCVRDHITDSSSVDAYFTRARLGPDLFLLHVQRCDIPYGLNATTTSQFTNLYGLWLEHTALREWPVTSKALPPSTMLVHLRHAPYLTLLPEVLSAPPPTLRFLYVAECPLMTIAGAVFQNWTNLLSLRLVAMGLTTLPPEIGDLPIVSSIDVGYNRLTALPRELDKITARLFELYLDQNALLEFPLSARSNYPKLEVFLNRNPIPSLCSDGCAWGRLDMTNTLYCNTTTQSGVCGTDCASACSHGRITDYFCDTACNTSACAFDGGDCLF</sequence>
<accession>T0PQ18</accession>